<dbReference type="GO" id="GO:0046872">
    <property type="term" value="F:metal ion binding"/>
    <property type="evidence" value="ECO:0007669"/>
    <property type="project" value="UniProtKB-KW"/>
</dbReference>
<dbReference type="InterPro" id="IPR027806">
    <property type="entry name" value="HARBI1_dom"/>
</dbReference>
<dbReference type="GO" id="GO:0004518">
    <property type="term" value="F:nuclease activity"/>
    <property type="evidence" value="ECO:0007669"/>
    <property type="project" value="UniProtKB-KW"/>
</dbReference>
<evidence type="ECO:0000256" key="3">
    <source>
        <dbReference type="ARBA" id="ARBA00006958"/>
    </source>
</evidence>
<keyword evidence="6" id="KW-0378">Hydrolase</keyword>
<dbReference type="AlphaFoldDB" id="A0A9N8KZN5"/>
<feature type="domain" description="DDE Tnp4" evidence="8">
    <location>
        <begin position="77"/>
        <end position="242"/>
    </location>
</feature>
<dbReference type="EMBL" id="LR824007">
    <property type="protein sequence ID" value="CAD0196145.1"/>
    <property type="molecule type" value="Genomic_DNA"/>
</dbReference>
<protein>
    <recommendedName>
        <fullName evidence="8">DDE Tnp4 domain-containing protein</fullName>
    </recommendedName>
</protein>
<dbReference type="Pfam" id="PF13359">
    <property type="entry name" value="DDE_Tnp_4"/>
    <property type="match status" value="1"/>
</dbReference>
<dbReference type="GO" id="GO:0016787">
    <property type="term" value="F:hydrolase activity"/>
    <property type="evidence" value="ECO:0007669"/>
    <property type="project" value="UniProtKB-KW"/>
</dbReference>
<name>A0A9N8KZN5_CHRIL</name>
<keyword evidence="5" id="KW-0479">Metal-binding</keyword>
<keyword evidence="7" id="KW-0539">Nucleus</keyword>
<keyword evidence="10" id="KW-1185">Reference proteome</keyword>
<evidence type="ECO:0000256" key="1">
    <source>
        <dbReference type="ARBA" id="ARBA00001968"/>
    </source>
</evidence>
<accession>A0A9N8KZN5</accession>
<keyword evidence="4" id="KW-0540">Nuclease</keyword>
<evidence type="ECO:0000256" key="4">
    <source>
        <dbReference type="ARBA" id="ARBA00022722"/>
    </source>
</evidence>
<dbReference type="PANTHER" id="PTHR22930:SF269">
    <property type="entry name" value="NUCLEASE HARBI1-LIKE PROTEIN"/>
    <property type="match status" value="1"/>
</dbReference>
<evidence type="ECO:0000256" key="6">
    <source>
        <dbReference type="ARBA" id="ARBA00022801"/>
    </source>
</evidence>
<dbReference type="GO" id="GO:0005634">
    <property type="term" value="C:nucleus"/>
    <property type="evidence" value="ECO:0007669"/>
    <property type="project" value="UniProtKB-SubCell"/>
</dbReference>
<sequence length="305" mass="34996">MFLICRYLASGCSYMDLHYAYRVGVSTINSIIVEVTNVIWNNLHQEFMKLPDTKYEWEQIADAFYNKANFPHCIGAVDGKHIRMKKPSHSGSMYMNYKNFFSIVLLAVVDSNYRFTYISVGSYGKECDSSIFKESTFWKRLNDGSLDLPEARPLFTGLESRVPFVIVGDEAFGLHYNLLRPYGGTHLDKNKRIFNYRLTRARRYVECAFGILANKWRIFHRPLDVSTSTAISIVKTCAVLHNYIMHNESSYANIDSNDSTISLENVRNEPNTRGGRCANTIRTEFTNYFVSEVGAVPWQDEAIQG</sequence>
<comment type="cofactor">
    <cofactor evidence="1">
        <name>a divalent metal cation</name>
        <dbReference type="ChEBI" id="CHEBI:60240"/>
    </cofactor>
</comment>
<evidence type="ECO:0000313" key="10">
    <source>
        <dbReference type="Proteomes" id="UP001154114"/>
    </source>
</evidence>
<comment type="subcellular location">
    <subcellularLocation>
        <location evidence="2">Nucleus</location>
    </subcellularLocation>
</comment>
<dbReference type="OrthoDB" id="2668416at2759"/>
<evidence type="ECO:0000259" key="8">
    <source>
        <dbReference type="Pfam" id="PF13359"/>
    </source>
</evidence>
<comment type="similarity">
    <text evidence="3">Belongs to the HARBI1 family.</text>
</comment>
<proteinExistence type="inferred from homology"/>
<evidence type="ECO:0000256" key="2">
    <source>
        <dbReference type="ARBA" id="ARBA00004123"/>
    </source>
</evidence>
<evidence type="ECO:0000256" key="5">
    <source>
        <dbReference type="ARBA" id="ARBA00022723"/>
    </source>
</evidence>
<evidence type="ECO:0000313" key="9">
    <source>
        <dbReference type="EMBL" id="CAD0196145.1"/>
    </source>
</evidence>
<dbReference type="PANTHER" id="PTHR22930">
    <property type="match status" value="1"/>
</dbReference>
<evidence type="ECO:0000256" key="7">
    <source>
        <dbReference type="ARBA" id="ARBA00023242"/>
    </source>
</evidence>
<dbReference type="InterPro" id="IPR045249">
    <property type="entry name" value="HARBI1-like"/>
</dbReference>
<reference evidence="9" key="1">
    <citation type="submission" date="2021-12" db="EMBL/GenBank/DDBJ databases">
        <authorList>
            <person name="King R."/>
        </authorList>
    </citation>
    <scope>NUCLEOTIDE SEQUENCE</scope>
</reference>
<organism evidence="9 10">
    <name type="scientific">Chrysodeixis includens</name>
    <name type="common">Soybean looper</name>
    <name type="synonym">Pseudoplusia includens</name>
    <dbReference type="NCBI Taxonomy" id="689277"/>
    <lineage>
        <taxon>Eukaryota</taxon>
        <taxon>Metazoa</taxon>
        <taxon>Ecdysozoa</taxon>
        <taxon>Arthropoda</taxon>
        <taxon>Hexapoda</taxon>
        <taxon>Insecta</taxon>
        <taxon>Pterygota</taxon>
        <taxon>Neoptera</taxon>
        <taxon>Endopterygota</taxon>
        <taxon>Lepidoptera</taxon>
        <taxon>Glossata</taxon>
        <taxon>Ditrysia</taxon>
        <taxon>Noctuoidea</taxon>
        <taxon>Noctuidae</taxon>
        <taxon>Plusiinae</taxon>
        <taxon>Chrysodeixis</taxon>
    </lineage>
</organism>
<gene>
    <name evidence="9" type="ORF">CINC_LOCUS10437</name>
</gene>
<dbReference type="Proteomes" id="UP001154114">
    <property type="component" value="Chromosome 4"/>
</dbReference>